<dbReference type="AlphaFoldDB" id="A0A5N6DGC2"/>
<evidence type="ECO:0000313" key="3">
    <source>
        <dbReference type="Proteomes" id="UP000326532"/>
    </source>
</evidence>
<reference evidence="2 3" key="1">
    <citation type="submission" date="2019-04" db="EMBL/GenBank/DDBJ databases">
        <title>Fungal friends and foes A comparative genomics study of 23 Aspergillus species from section Flavi.</title>
        <authorList>
            <consortium name="DOE Joint Genome Institute"/>
            <person name="Kjaerbolling I."/>
            <person name="Vesth T.C."/>
            <person name="Frisvad J.C."/>
            <person name="Nybo J.L."/>
            <person name="Theobald S."/>
            <person name="Kildgaard S."/>
            <person name="Petersen T.I."/>
            <person name="Kuo A."/>
            <person name="Sato A."/>
            <person name="Lyhne E.K."/>
            <person name="Kogle M.E."/>
            <person name="Wiebenga A."/>
            <person name="Kun R.S."/>
            <person name="Lubbers R.J."/>
            <person name="Makela M.R."/>
            <person name="Barry K."/>
            <person name="Chovatia M."/>
            <person name="Clum A."/>
            <person name="Daum C."/>
            <person name="Haridas S."/>
            <person name="He G."/>
            <person name="LaButti K."/>
            <person name="Lipzen A."/>
            <person name="Mondo S."/>
            <person name="Pangilinan J."/>
            <person name="Riley R."/>
            <person name="Salamov A."/>
            <person name="Simmons B.A."/>
            <person name="Magnuson J.K."/>
            <person name="Henrissat B."/>
            <person name="Mortensen U.H."/>
            <person name="Larsen T.O."/>
            <person name="De vries R.P."/>
            <person name="Grigoriev I.V."/>
            <person name="Machida M."/>
            <person name="Baker S.E."/>
            <person name="Andersen M.R."/>
        </authorList>
    </citation>
    <scope>NUCLEOTIDE SEQUENCE [LARGE SCALE GENOMIC DNA]</scope>
    <source>
        <strain evidence="2 3">CBS 117618</strain>
    </source>
</reference>
<organism evidence="2 3">
    <name type="scientific">Aspergillus parasiticus</name>
    <dbReference type="NCBI Taxonomy" id="5067"/>
    <lineage>
        <taxon>Eukaryota</taxon>
        <taxon>Fungi</taxon>
        <taxon>Dikarya</taxon>
        <taxon>Ascomycota</taxon>
        <taxon>Pezizomycotina</taxon>
        <taxon>Eurotiomycetes</taxon>
        <taxon>Eurotiomycetidae</taxon>
        <taxon>Eurotiales</taxon>
        <taxon>Aspergillaceae</taxon>
        <taxon>Aspergillus</taxon>
        <taxon>Aspergillus subgen. Circumdati</taxon>
    </lineage>
</organism>
<keyword evidence="3" id="KW-1185">Reference proteome</keyword>
<keyword evidence="1" id="KW-1133">Transmembrane helix</keyword>
<evidence type="ECO:0000256" key="1">
    <source>
        <dbReference type="SAM" id="Phobius"/>
    </source>
</evidence>
<gene>
    <name evidence="2" type="ORF">BDV34DRAFT_199177</name>
</gene>
<protein>
    <submittedName>
        <fullName evidence="2">Uncharacterized protein</fullName>
    </submittedName>
</protein>
<dbReference type="EMBL" id="ML734991">
    <property type="protein sequence ID" value="KAB8203423.1"/>
    <property type="molecule type" value="Genomic_DNA"/>
</dbReference>
<evidence type="ECO:0000313" key="2">
    <source>
        <dbReference type="EMBL" id="KAB8203423.1"/>
    </source>
</evidence>
<keyword evidence="1" id="KW-0812">Transmembrane</keyword>
<name>A0A5N6DGC2_ASPPA</name>
<feature type="transmembrane region" description="Helical" evidence="1">
    <location>
        <begin position="71"/>
        <end position="89"/>
    </location>
</feature>
<dbReference type="Proteomes" id="UP000326532">
    <property type="component" value="Unassembled WGS sequence"/>
</dbReference>
<sequence>MKTLSHNCDIQPRTTEQGSHPKEHYWSYTTGMLFLGNYNSPDYGFLALIFPIRAMLRLVEDRGAEMLPLKWVAVFVVAAIFATTESLPTSSHSSSLSMLDTAM</sequence>
<keyword evidence="1" id="KW-0472">Membrane</keyword>
<dbReference type="VEuPathDB" id="FungiDB:BDV34DRAFT_199177"/>
<accession>A0A5N6DGC2</accession>
<proteinExistence type="predicted"/>